<gene>
    <name evidence="2" type="ORF">NLS_LOCUS3025</name>
</gene>
<evidence type="ECO:0000256" key="1">
    <source>
        <dbReference type="SAM" id="Phobius"/>
    </source>
</evidence>
<keyword evidence="1" id="KW-0812">Transmembrane</keyword>
<name>A0A3P6SZR1_LITSI</name>
<evidence type="ECO:0000313" key="2">
    <source>
        <dbReference type="EMBL" id="VDK75703.1"/>
    </source>
</evidence>
<accession>A0A3P6SZR1</accession>
<dbReference type="Proteomes" id="UP000277928">
    <property type="component" value="Unassembled WGS sequence"/>
</dbReference>
<organism evidence="2 3">
    <name type="scientific">Litomosoides sigmodontis</name>
    <name type="common">Filarial nematode worm</name>
    <dbReference type="NCBI Taxonomy" id="42156"/>
    <lineage>
        <taxon>Eukaryota</taxon>
        <taxon>Metazoa</taxon>
        <taxon>Ecdysozoa</taxon>
        <taxon>Nematoda</taxon>
        <taxon>Chromadorea</taxon>
        <taxon>Rhabditida</taxon>
        <taxon>Spirurina</taxon>
        <taxon>Spiruromorpha</taxon>
        <taxon>Filarioidea</taxon>
        <taxon>Onchocercidae</taxon>
        <taxon>Litomosoides</taxon>
    </lineage>
</organism>
<keyword evidence="1" id="KW-1133">Transmembrane helix</keyword>
<protein>
    <submittedName>
        <fullName evidence="2">Uncharacterized protein</fullName>
    </submittedName>
</protein>
<dbReference type="EMBL" id="UYRX01000153">
    <property type="protein sequence ID" value="VDK75703.1"/>
    <property type="molecule type" value="Genomic_DNA"/>
</dbReference>
<sequence length="170" mass="19116">MCKSLKMVHSLCSFLTARSHISAMQTGSEQIDALFYKTLKQKFQVTVYQEDVILLRAHCAIFLHIILLSHLAVIVVGVIGALILLTVMTLCLCKNLPFCPMNAAKSTCSTAPGMQQRYRPIDTLSTKPATYEAPPPYECSLIDDPQRRNDWHCLLENQVNDTRQDGTIFQ</sequence>
<reference evidence="2 3" key="1">
    <citation type="submission" date="2018-08" db="EMBL/GenBank/DDBJ databases">
        <authorList>
            <person name="Laetsch R D."/>
            <person name="Stevens L."/>
            <person name="Kumar S."/>
            <person name="Blaxter L. M."/>
        </authorList>
    </citation>
    <scope>NUCLEOTIDE SEQUENCE [LARGE SCALE GENOMIC DNA]</scope>
</reference>
<keyword evidence="1" id="KW-0472">Membrane</keyword>
<proteinExistence type="predicted"/>
<feature type="transmembrane region" description="Helical" evidence="1">
    <location>
        <begin position="61"/>
        <end position="90"/>
    </location>
</feature>
<evidence type="ECO:0000313" key="3">
    <source>
        <dbReference type="Proteomes" id="UP000277928"/>
    </source>
</evidence>
<dbReference type="OrthoDB" id="5873684at2759"/>
<keyword evidence="3" id="KW-1185">Reference proteome</keyword>
<dbReference type="AlphaFoldDB" id="A0A3P6SZR1"/>